<evidence type="ECO:0000256" key="6">
    <source>
        <dbReference type="ARBA" id="ARBA00022827"/>
    </source>
</evidence>
<evidence type="ECO:0000313" key="12">
    <source>
        <dbReference type="EMBL" id="KRK16143.1"/>
    </source>
</evidence>
<keyword evidence="4 10" id="KW-0808">Transferase</keyword>
<dbReference type="EMBL" id="AZCN01000036">
    <property type="protein sequence ID" value="KRK16143.1"/>
    <property type="molecule type" value="Genomic_DNA"/>
</dbReference>
<comment type="catalytic activity">
    <reaction evidence="9 10">
        <text>L-threonyl-[protein] + FAD = FMN-L-threonyl-[protein] + AMP + H(+)</text>
        <dbReference type="Rhea" id="RHEA:36847"/>
        <dbReference type="Rhea" id="RHEA-COMP:11060"/>
        <dbReference type="Rhea" id="RHEA-COMP:11061"/>
        <dbReference type="ChEBI" id="CHEBI:15378"/>
        <dbReference type="ChEBI" id="CHEBI:30013"/>
        <dbReference type="ChEBI" id="CHEBI:57692"/>
        <dbReference type="ChEBI" id="CHEBI:74257"/>
        <dbReference type="ChEBI" id="CHEBI:456215"/>
        <dbReference type="EC" id="2.7.1.180"/>
    </reaction>
</comment>
<evidence type="ECO:0000256" key="9">
    <source>
        <dbReference type="ARBA" id="ARBA00048540"/>
    </source>
</evidence>
<dbReference type="InterPro" id="IPR003374">
    <property type="entry name" value="ApbE-like_sf"/>
</dbReference>
<comment type="caution">
    <text evidence="12">The sequence shown here is derived from an EMBL/GenBank/DDBJ whole genome shotgun (WGS) entry which is preliminary data.</text>
</comment>
<feature type="binding site" evidence="11">
    <location>
        <position position="267"/>
    </location>
    <ligand>
        <name>Mg(2+)</name>
        <dbReference type="ChEBI" id="CHEBI:18420"/>
    </ligand>
</feature>
<sequence>MEQASREIHLMGTIIRLQITAATPEPLLDEMVRRLKLYEHRFSANADTSELMAVTHQAGIKPVAVAPELYDLIKIGYHYSVATDSKLNIAIGPLVQTWRIGFTDAKLPSPVEIKQALAKIDPHKILLDDAAHTVFLQEKGMALDLGALAKGYIADLLITYLKQQGVTSALVNLGGNVVTLGPMLQHTDHQWRIGIQDPQRPRGYYKTVVRVQNKSVVTSGIYERSLTVGQHTYHHILDPQTGYPLATDLASLTIISDRSLTGELWTTRLFGQPRQKIMAKLAELPEIEGIVITKTGEVYSSMTHEL</sequence>
<dbReference type="eggNOG" id="COG1477">
    <property type="taxonomic scope" value="Bacteria"/>
</dbReference>
<dbReference type="Pfam" id="PF02424">
    <property type="entry name" value="ApbE"/>
    <property type="match status" value="1"/>
</dbReference>
<dbReference type="Proteomes" id="UP000051181">
    <property type="component" value="Unassembled WGS sequence"/>
</dbReference>
<evidence type="ECO:0000313" key="13">
    <source>
        <dbReference type="Proteomes" id="UP000051181"/>
    </source>
</evidence>
<dbReference type="Gene3D" id="3.10.520.10">
    <property type="entry name" value="ApbE-like domains"/>
    <property type="match status" value="1"/>
</dbReference>
<dbReference type="GO" id="GO:0016740">
    <property type="term" value="F:transferase activity"/>
    <property type="evidence" value="ECO:0007669"/>
    <property type="project" value="UniProtKB-UniRule"/>
</dbReference>
<keyword evidence="5 10" id="KW-0479">Metal-binding</keyword>
<name>A0A0R1F2U8_9LACO</name>
<evidence type="ECO:0000256" key="4">
    <source>
        <dbReference type="ARBA" id="ARBA00022679"/>
    </source>
</evidence>
<evidence type="ECO:0000256" key="1">
    <source>
        <dbReference type="ARBA" id="ARBA00011955"/>
    </source>
</evidence>
<dbReference type="SUPFAM" id="SSF143631">
    <property type="entry name" value="ApbE-like"/>
    <property type="match status" value="1"/>
</dbReference>
<gene>
    <name evidence="12" type="ORF">FD22_GL001365</name>
</gene>
<evidence type="ECO:0000256" key="3">
    <source>
        <dbReference type="ARBA" id="ARBA00022630"/>
    </source>
</evidence>
<comment type="similarity">
    <text evidence="10">Belongs to the ApbE family.</text>
</comment>
<protein>
    <recommendedName>
        <fullName evidence="2 10">FAD:protein FMN transferase</fullName>
        <ecNumber evidence="1 10">2.7.1.180</ecNumber>
    </recommendedName>
    <alternativeName>
        <fullName evidence="8 10">Flavin transferase</fullName>
    </alternativeName>
</protein>
<dbReference type="EC" id="2.7.1.180" evidence="1 10"/>
<evidence type="ECO:0000256" key="8">
    <source>
        <dbReference type="ARBA" id="ARBA00031306"/>
    </source>
</evidence>
<evidence type="ECO:0000256" key="5">
    <source>
        <dbReference type="ARBA" id="ARBA00022723"/>
    </source>
</evidence>
<dbReference type="GeneID" id="65918232"/>
<accession>A0A0R1F2U8</accession>
<dbReference type="RefSeq" id="WP_010011799.1">
    <property type="nucleotide sequence ID" value="NZ_AZCN01000036.1"/>
</dbReference>
<dbReference type="AlphaFoldDB" id="A0A0R1F2U8"/>
<proteinExistence type="inferred from homology"/>
<dbReference type="PATRIC" id="fig|913848.6.peg.1403"/>
<evidence type="ECO:0000256" key="10">
    <source>
        <dbReference type="PIRNR" id="PIRNR006268"/>
    </source>
</evidence>
<reference evidence="12 13" key="1">
    <citation type="journal article" date="2015" name="Genome Announc.">
        <title>Expanding the biotechnology potential of lactobacilli through comparative genomics of 213 strains and associated genera.</title>
        <authorList>
            <person name="Sun Z."/>
            <person name="Harris H.M."/>
            <person name="McCann A."/>
            <person name="Guo C."/>
            <person name="Argimon S."/>
            <person name="Zhang W."/>
            <person name="Yang X."/>
            <person name="Jeffery I.B."/>
            <person name="Cooney J.C."/>
            <person name="Kagawa T.F."/>
            <person name="Liu W."/>
            <person name="Song Y."/>
            <person name="Salvetti E."/>
            <person name="Wrobel A."/>
            <person name="Rasinkangas P."/>
            <person name="Parkhill J."/>
            <person name="Rea M.C."/>
            <person name="O'Sullivan O."/>
            <person name="Ritari J."/>
            <person name="Douillard F.P."/>
            <person name="Paul Ross R."/>
            <person name="Yang R."/>
            <person name="Briner A.E."/>
            <person name="Felis G.E."/>
            <person name="de Vos W.M."/>
            <person name="Barrangou R."/>
            <person name="Klaenhammer T.R."/>
            <person name="Caufield P.W."/>
            <person name="Cui Y."/>
            <person name="Zhang H."/>
            <person name="O'Toole P.W."/>
        </authorList>
    </citation>
    <scope>NUCLEOTIDE SEQUENCE [LARGE SCALE GENOMIC DNA]</scope>
    <source>
        <strain evidence="12 13">DSM 20001</strain>
    </source>
</reference>
<evidence type="ECO:0000256" key="7">
    <source>
        <dbReference type="ARBA" id="ARBA00022842"/>
    </source>
</evidence>
<dbReference type="PIRSF" id="PIRSF006268">
    <property type="entry name" value="ApbE"/>
    <property type="match status" value="1"/>
</dbReference>
<dbReference type="PANTHER" id="PTHR30040">
    <property type="entry name" value="THIAMINE BIOSYNTHESIS LIPOPROTEIN APBE"/>
    <property type="match status" value="1"/>
</dbReference>
<keyword evidence="7 10" id="KW-0460">Magnesium</keyword>
<dbReference type="PANTHER" id="PTHR30040:SF2">
    <property type="entry name" value="FAD:PROTEIN FMN TRANSFERASE"/>
    <property type="match status" value="1"/>
</dbReference>
<evidence type="ECO:0000256" key="11">
    <source>
        <dbReference type="PIRSR" id="PIRSR006268-2"/>
    </source>
</evidence>
<comment type="cofactor">
    <cofactor evidence="11">
        <name>Mg(2+)</name>
        <dbReference type="ChEBI" id="CHEBI:18420"/>
    </cofactor>
    <cofactor evidence="11">
        <name>Mn(2+)</name>
        <dbReference type="ChEBI" id="CHEBI:29035"/>
    </cofactor>
    <text evidence="11">Magnesium. Can also use manganese.</text>
</comment>
<keyword evidence="6 10" id="KW-0274">FAD</keyword>
<dbReference type="GO" id="GO:0046872">
    <property type="term" value="F:metal ion binding"/>
    <property type="evidence" value="ECO:0007669"/>
    <property type="project" value="UniProtKB-UniRule"/>
</dbReference>
<keyword evidence="3 10" id="KW-0285">Flavoprotein</keyword>
<organism evidence="12 13">
    <name type="scientific">Loigolactobacillus coryniformis subsp. coryniformis KCTC 3167 = DSM 20001</name>
    <dbReference type="NCBI Taxonomy" id="913848"/>
    <lineage>
        <taxon>Bacteria</taxon>
        <taxon>Bacillati</taxon>
        <taxon>Bacillota</taxon>
        <taxon>Bacilli</taxon>
        <taxon>Lactobacillales</taxon>
        <taxon>Lactobacillaceae</taxon>
        <taxon>Loigolactobacillus</taxon>
    </lineage>
</organism>
<evidence type="ECO:0000256" key="2">
    <source>
        <dbReference type="ARBA" id="ARBA00016337"/>
    </source>
</evidence>
<feature type="binding site" evidence="11">
    <location>
        <position position="147"/>
    </location>
    <ligand>
        <name>Mg(2+)</name>
        <dbReference type="ChEBI" id="CHEBI:18420"/>
    </ligand>
</feature>
<dbReference type="InterPro" id="IPR024932">
    <property type="entry name" value="ApbE"/>
</dbReference>